<dbReference type="PROSITE" id="PS51186">
    <property type="entry name" value="GNAT"/>
    <property type="match status" value="1"/>
</dbReference>
<dbReference type="EMBL" id="CP104067">
    <property type="protein sequence ID" value="WAH43925.1"/>
    <property type="molecule type" value="Genomic_DNA"/>
</dbReference>
<evidence type="ECO:0000259" key="1">
    <source>
        <dbReference type="PROSITE" id="PS51186"/>
    </source>
</evidence>
<dbReference type="InterPro" id="IPR000182">
    <property type="entry name" value="GNAT_dom"/>
</dbReference>
<name>A0ABY6ZPR7_9BACL</name>
<feature type="domain" description="N-acetyltransferase" evidence="1">
    <location>
        <begin position="1"/>
        <end position="155"/>
    </location>
</feature>
<dbReference type="RefSeq" id="WP_268007831.1">
    <property type="nucleotide sequence ID" value="NZ_BSUT01000001.1"/>
</dbReference>
<protein>
    <submittedName>
        <fullName evidence="2">GNAT family N-acetyltransferase</fullName>
    </submittedName>
</protein>
<reference evidence="2" key="1">
    <citation type="submission" date="2022-08" db="EMBL/GenBank/DDBJ databases">
        <title>Alicyclobacillus fastidiosus DSM 17978, complete genome.</title>
        <authorList>
            <person name="Wang Q."/>
            <person name="Cai R."/>
            <person name="Wang Z."/>
        </authorList>
    </citation>
    <scope>NUCLEOTIDE SEQUENCE</scope>
    <source>
        <strain evidence="2">DSM 17978</strain>
    </source>
</reference>
<sequence>MFDIISVFHEWETTESHREMYTCRPLRPTKARNEYVHAVKTRIEQRSIRIFVLASTEDMTTPYGKITAFDFNPRNLSAEFGYYLPKQNRGQGYGQEMVSRFLNLMFKDPEWGLHKLYATTASGNIPSIKLLKGMGFHLDGIMREHYFIRDRIEDQLHFSLLKREWGKPSV</sequence>
<keyword evidence="3" id="KW-1185">Reference proteome</keyword>
<organism evidence="2 3">
    <name type="scientific">Alicyclobacillus fastidiosus</name>
    <dbReference type="NCBI Taxonomy" id="392011"/>
    <lineage>
        <taxon>Bacteria</taxon>
        <taxon>Bacillati</taxon>
        <taxon>Bacillota</taxon>
        <taxon>Bacilli</taxon>
        <taxon>Bacillales</taxon>
        <taxon>Alicyclobacillaceae</taxon>
        <taxon>Alicyclobacillus</taxon>
    </lineage>
</organism>
<dbReference type="PANTHER" id="PTHR43441">
    <property type="entry name" value="RIBOSOMAL-PROTEIN-SERINE ACETYLTRANSFERASE"/>
    <property type="match status" value="1"/>
</dbReference>
<proteinExistence type="predicted"/>
<accession>A0ABY6ZPR7</accession>
<dbReference type="Gene3D" id="3.40.630.30">
    <property type="match status" value="1"/>
</dbReference>
<gene>
    <name evidence="2" type="ORF">NZD89_11360</name>
</gene>
<dbReference type="Proteomes" id="UP001164761">
    <property type="component" value="Chromosome"/>
</dbReference>
<evidence type="ECO:0000313" key="2">
    <source>
        <dbReference type="EMBL" id="WAH43925.1"/>
    </source>
</evidence>
<evidence type="ECO:0000313" key="3">
    <source>
        <dbReference type="Proteomes" id="UP001164761"/>
    </source>
</evidence>
<dbReference type="Pfam" id="PF13302">
    <property type="entry name" value="Acetyltransf_3"/>
    <property type="match status" value="1"/>
</dbReference>
<dbReference type="PANTHER" id="PTHR43441:SF11">
    <property type="entry name" value="RIBOSOMAL-PROTEIN-SERINE ACETYLTRANSFERASE"/>
    <property type="match status" value="1"/>
</dbReference>
<dbReference type="InterPro" id="IPR016181">
    <property type="entry name" value="Acyl_CoA_acyltransferase"/>
</dbReference>
<dbReference type="InterPro" id="IPR051908">
    <property type="entry name" value="Ribosomal_N-acetyltransferase"/>
</dbReference>
<dbReference type="SUPFAM" id="SSF55729">
    <property type="entry name" value="Acyl-CoA N-acyltransferases (Nat)"/>
    <property type="match status" value="1"/>
</dbReference>